<evidence type="ECO:0000313" key="17">
    <source>
        <dbReference type="Proteomes" id="UP001642260"/>
    </source>
</evidence>
<keyword evidence="6" id="KW-0732">Signal</keyword>
<feature type="binding site" evidence="11">
    <location>
        <position position="223"/>
    </location>
    <ligand>
        <name>Mn(2+)</name>
        <dbReference type="ChEBI" id="CHEBI:29035"/>
    </ligand>
</feature>
<keyword evidence="17" id="KW-1185">Reference proteome</keyword>
<evidence type="ECO:0000256" key="2">
    <source>
        <dbReference type="ARBA" id="ARBA00007456"/>
    </source>
</evidence>
<feature type="transmembrane region" description="Helical" evidence="14">
    <location>
        <begin position="78"/>
        <end position="96"/>
    </location>
</feature>
<dbReference type="Gene3D" id="2.60.120.10">
    <property type="entry name" value="Jelly Rolls"/>
    <property type="match status" value="1"/>
</dbReference>
<evidence type="ECO:0000256" key="14">
    <source>
        <dbReference type="SAM" id="Phobius"/>
    </source>
</evidence>
<dbReference type="GO" id="GO:0048046">
    <property type="term" value="C:apoplast"/>
    <property type="evidence" value="ECO:0007669"/>
    <property type="project" value="UniProtKB-SubCell"/>
</dbReference>
<organism evidence="16 17">
    <name type="scientific">Eruca vesicaria subsp. sativa</name>
    <name type="common">Garden rocket</name>
    <name type="synonym">Eruca sativa</name>
    <dbReference type="NCBI Taxonomy" id="29727"/>
    <lineage>
        <taxon>Eukaryota</taxon>
        <taxon>Viridiplantae</taxon>
        <taxon>Streptophyta</taxon>
        <taxon>Embryophyta</taxon>
        <taxon>Tracheophyta</taxon>
        <taxon>Spermatophyta</taxon>
        <taxon>Magnoliopsida</taxon>
        <taxon>eudicotyledons</taxon>
        <taxon>Gunneridae</taxon>
        <taxon>Pentapetalae</taxon>
        <taxon>rosids</taxon>
        <taxon>malvids</taxon>
        <taxon>Brassicales</taxon>
        <taxon>Brassicaceae</taxon>
        <taxon>Brassiceae</taxon>
        <taxon>Eruca</taxon>
    </lineage>
</organism>
<name>A0ABC8KU46_ERUVS</name>
<evidence type="ECO:0000256" key="6">
    <source>
        <dbReference type="ARBA" id="ARBA00022729"/>
    </source>
</evidence>
<feature type="binding site" evidence="11">
    <location>
        <position position="184"/>
    </location>
    <ligand>
        <name>Mn(2+)</name>
        <dbReference type="ChEBI" id="CHEBI:29035"/>
    </ligand>
</feature>
<dbReference type="SMART" id="SM00835">
    <property type="entry name" value="Cupin_1"/>
    <property type="match status" value="1"/>
</dbReference>
<feature type="binding site" evidence="11">
    <location>
        <position position="177"/>
    </location>
    <ligand>
        <name>Mn(2+)</name>
        <dbReference type="ChEBI" id="CHEBI:29035"/>
    </ligand>
</feature>
<keyword evidence="3 13" id="KW-0052">Apoplast</keyword>
<keyword evidence="5 10" id="KW-0479">Metal-binding</keyword>
<evidence type="ECO:0000256" key="5">
    <source>
        <dbReference type="ARBA" id="ARBA00022723"/>
    </source>
</evidence>
<dbReference type="InterPro" id="IPR011051">
    <property type="entry name" value="RmlC_Cupin_sf"/>
</dbReference>
<dbReference type="CDD" id="cd02241">
    <property type="entry name" value="cupin_OxOx"/>
    <property type="match status" value="1"/>
</dbReference>
<keyword evidence="9 10" id="KW-0464">Manganese</keyword>
<feature type="disulfide bond" evidence="12">
    <location>
        <begin position="100"/>
        <end position="115"/>
    </location>
</feature>
<evidence type="ECO:0000256" key="7">
    <source>
        <dbReference type="ARBA" id="ARBA00023157"/>
    </source>
</evidence>
<reference evidence="16 17" key="1">
    <citation type="submission" date="2022-03" db="EMBL/GenBank/DDBJ databases">
        <authorList>
            <person name="Macdonald S."/>
            <person name="Ahmed S."/>
            <person name="Newling K."/>
        </authorList>
    </citation>
    <scope>NUCLEOTIDE SEQUENCE [LARGE SCALE GENOMIC DNA]</scope>
</reference>
<evidence type="ECO:0000256" key="9">
    <source>
        <dbReference type="ARBA" id="ARBA00023211"/>
    </source>
</evidence>
<evidence type="ECO:0000256" key="12">
    <source>
        <dbReference type="PIRSR" id="PIRSR601929-3"/>
    </source>
</evidence>
<feature type="binding site" evidence="10">
    <location>
        <position position="184"/>
    </location>
    <ligand>
        <name>oxalate</name>
        <dbReference type="ChEBI" id="CHEBI:30623"/>
    </ligand>
</feature>
<comment type="caution">
    <text evidence="16">The sequence shown here is derived from an EMBL/GenBank/DDBJ whole genome shotgun (WGS) entry which is preliminary data.</text>
</comment>
<evidence type="ECO:0000256" key="8">
    <source>
        <dbReference type="ARBA" id="ARBA00023180"/>
    </source>
</evidence>
<dbReference type="SUPFAM" id="SSF51182">
    <property type="entry name" value="RmlC-like cupins"/>
    <property type="match status" value="1"/>
</dbReference>
<comment type="similarity">
    <text evidence="2 13">Belongs to the germin family.</text>
</comment>
<feature type="binding site" evidence="11">
    <location>
        <position position="179"/>
    </location>
    <ligand>
        <name>Mn(2+)</name>
        <dbReference type="ChEBI" id="CHEBI:29035"/>
    </ligand>
</feature>
<dbReference type="InterPro" id="IPR006045">
    <property type="entry name" value="Cupin_1"/>
</dbReference>
<keyword evidence="14" id="KW-0812">Transmembrane</keyword>
<dbReference type="InterPro" id="IPR019780">
    <property type="entry name" value="Germin_Mn-BS"/>
</dbReference>
<accession>A0ABC8KU46</accession>
<evidence type="ECO:0000256" key="1">
    <source>
        <dbReference type="ARBA" id="ARBA00004271"/>
    </source>
</evidence>
<sequence>MMRNRQAKKRAILFVSKSGPLLSYPHNGSIIQKLISSLSNVHHTVHPPASEPLYINTEEEERMNRAKQTKKPTNQTKMLRIIFLLSLLFALSNASVQDFCVANLKRGETPAGYQCIRPIHVKASDFVFSGLGTPGNTTNIISAAVTPGFVAQFPALNGLGISTARLDLAPKGVIPMHTHPGASEVLFVLDGAITAGFISSANDVYVQTLKAGQVMVFPQGLLHFQINAGKTTAAAFVTFSSASPGLQILDFALFANSLSTELVSATTFLEPTVIKTLKGVLGGTG</sequence>
<dbReference type="GO" id="GO:0030145">
    <property type="term" value="F:manganese ion binding"/>
    <property type="evidence" value="ECO:0007669"/>
    <property type="project" value="UniProtKB-UniRule"/>
</dbReference>
<evidence type="ECO:0000256" key="11">
    <source>
        <dbReference type="PIRSR" id="PIRSR601929-2"/>
    </source>
</evidence>
<evidence type="ECO:0000259" key="15">
    <source>
        <dbReference type="SMART" id="SM00835"/>
    </source>
</evidence>
<keyword evidence="8" id="KW-0325">Glycoprotein</keyword>
<dbReference type="PRINTS" id="PR00325">
    <property type="entry name" value="GERMIN"/>
</dbReference>
<proteinExistence type="inferred from homology"/>
<dbReference type="Proteomes" id="UP001642260">
    <property type="component" value="Unassembled WGS sequence"/>
</dbReference>
<comment type="subcellular location">
    <subcellularLocation>
        <location evidence="1 13">Secreted</location>
        <location evidence="1 13">Extracellular space</location>
        <location evidence="1 13">Apoplast</location>
    </subcellularLocation>
</comment>
<dbReference type="InterPro" id="IPR001929">
    <property type="entry name" value="Germin"/>
</dbReference>
<keyword evidence="4 13" id="KW-0964">Secreted</keyword>
<dbReference type="InterPro" id="IPR014710">
    <property type="entry name" value="RmlC-like_jellyroll"/>
</dbReference>
<feature type="domain" description="Cupin type-1" evidence="15">
    <location>
        <begin position="129"/>
        <end position="275"/>
    </location>
</feature>
<dbReference type="Pfam" id="PF00190">
    <property type="entry name" value="Cupin_1"/>
    <property type="match status" value="1"/>
</dbReference>
<protein>
    <recommendedName>
        <fullName evidence="13">Germin-like protein</fullName>
    </recommendedName>
</protein>
<evidence type="ECO:0000256" key="3">
    <source>
        <dbReference type="ARBA" id="ARBA00022523"/>
    </source>
</evidence>
<evidence type="ECO:0000256" key="13">
    <source>
        <dbReference type="RuleBase" id="RU366015"/>
    </source>
</evidence>
<keyword evidence="7 12" id="KW-1015">Disulfide bond</keyword>
<evidence type="ECO:0000313" key="16">
    <source>
        <dbReference type="EMBL" id="CAH8359330.1"/>
    </source>
</evidence>
<dbReference type="PROSITE" id="PS00725">
    <property type="entry name" value="GERMIN"/>
    <property type="match status" value="1"/>
</dbReference>
<evidence type="ECO:0000256" key="10">
    <source>
        <dbReference type="PIRSR" id="PIRSR601929-1"/>
    </source>
</evidence>
<dbReference type="AlphaFoldDB" id="A0ABC8KU46"/>
<keyword evidence="14" id="KW-0472">Membrane</keyword>
<dbReference type="GO" id="GO:0031012">
    <property type="term" value="C:extracellular matrix"/>
    <property type="evidence" value="ECO:0007669"/>
    <property type="project" value="UniProtKB-ARBA"/>
</dbReference>
<dbReference type="EMBL" id="CAKOAT010264042">
    <property type="protein sequence ID" value="CAH8359330.1"/>
    <property type="molecule type" value="Genomic_DNA"/>
</dbReference>
<feature type="binding site" evidence="10">
    <location>
        <position position="179"/>
    </location>
    <ligand>
        <name>oxalate</name>
        <dbReference type="ChEBI" id="CHEBI:30623"/>
    </ligand>
</feature>
<dbReference type="PANTHER" id="PTHR31238">
    <property type="entry name" value="GERMIN-LIKE PROTEIN SUBFAMILY 3 MEMBER 3"/>
    <property type="match status" value="1"/>
</dbReference>
<gene>
    <name evidence="16" type="ORF">ERUC_LOCUS25086</name>
</gene>
<evidence type="ECO:0000256" key="4">
    <source>
        <dbReference type="ARBA" id="ARBA00022525"/>
    </source>
</evidence>
<keyword evidence="14" id="KW-1133">Transmembrane helix</keyword>
<dbReference type="FunFam" id="2.60.120.10:FF:000047">
    <property type="entry name" value="Auxin-binding protein ABP19a"/>
    <property type="match status" value="1"/>
</dbReference>